<reference evidence="1" key="1">
    <citation type="submission" date="2023-04" db="EMBL/GenBank/DDBJ databases">
        <authorList>
            <consortium name="ELIXIR-Norway"/>
        </authorList>
    </citation>
    <scope>NUCLEOTIDE SEQUENCE [LARGE SCALE GENOMIC DNA]</scope>
</reference>
<accession>A0ABN9A3P6</accession>
<organism evidence="1 2">
    <name type="scientific">Rangifer tarandus platyrhynchus</name>
    <name type="common">Svalbard reindeer</name>
    <dbReference type="NCBI Taxonomy" id="3082113"/>
    <lineage>
        <taxon>Eukaryota</taxon>
        <taxon>Metazoa</taxon>
        <taxon>Chordata</taxon>
        <taxon>Craniata</taxon>
        <taxon>Vertebrata</taxon>
        <taxon>Euteleostomi</taxon>
        <taxon>Mammalia</taxon>
        <taxon>Eutheria</taxon>
        <taxon>Laurasiatheria</taxon>
        <taxon>Artiodactyla</taxon>
        <taxon>Ruminantia</taxon>
        <taxon>Pecora</taxon>
        <taxon>Cervidae</taxon>
        <taxon>Odocoileinae</taxon>
        <taxon>Rangifer</taxon>
    </lineage>
</organism>
<protein>
    <submittedName>
        <fullName evidence="1">Uncharacterized protein</fullName>
    </submittedName>
</protein>
<dbReference type="EMBL" id="OX460343">
    <property type="protein sequence ID" value="CAI9180654.1"/>
    <property type="molecule type" value="Genomic_DNA"/>
</dbReference>
<evidence type="ECO:0000313" key="1">
    <source>
        <dbReference type="EMBL" id="CAI9180654.1"/>
    </source>
</evidence>
<evidence type="ECO:0000313" key="2">
    <source>
        <dbReference type="Proteomes" id="UP001176941"/>
    </source>
</evidence>
<dbReference type="Proteomes" id="UP001176941">
    <property type="component" value="Chromosome X"/>
</dbReference>
<gene>
    <name evidence="1" type="ORF">MRATA1EN1_LOCUS29616</name>
</gene>
<keyword evidence="2" id="KW-1185">Reference proteome</keyword>
<name>A0ABN9A3P6_RANTA</name>
<proteinExistence type="predicted"/>
<sequence>MFSSLGDFMVPVLPFWGFPSECSDKESTCQCRRRKRCLFNPWVEKIAWSRKWHPIPVFLFGKFHEQRSLVGYSPRVHKESELGDMTEHTHCHSNTGSCHFLPDCHCLPTGLPYL</sequence>